<dbReference type="OrthoDB" id="5697380at2"/>
<accession>A0A0W0YZ15</accession>
<dbReference type="PATRIC" id="fig|452.5.peg.2149"/>
<protein>
    <submittedName>
        <fullName evidence="4">Two component response regulator</fullName>
    </submittedName>
</protein>
<dbReference type="Gene3D" id="3.40.50.2300">
    <property type="match status" value="1"/>
</dbReference>
<evidence type="ECO:0000256" key="1">
    <source>
        <dbReference type="ARBA" id="ARBA00022553"/>
    </source>
</evidence>
<dbReference type="Proteomes" id="UP000054877">
    <property type="component" value="Unassembled WGS sequence"/>
</dbReference>
<evidence type="ECO:0000313" key="5">
    <source>
        <dbReference type="Proteomes" id="UP000054877"/>
    </source>
</evidence>
<feature type="domain" description="Response regulatory" evidence="3">
    <location>
        <begin position="13"/>
        <end position="167"/>
    </location>
</feature>
<dbReference type="EMBL" id="LNYX01000030">
    <property type="protein sequence ID" value="KTD62103.1"/>
    <property type="molecule type" value="Genomic_DNA"/>
</dbReference>
<dbReference type="GO" id="GO:0000160">
    <property type="term" value="P:phosphorelay signal transduction system"/>
    <property type="evidence" value="ECO:0007669"/>
    <property type="project" value="InterPro"/>
</dbReference>
<dbReference type="PANTHER" id="PTHR44591:SF19">
    <property type="entry name" value="TWO-COMPONENT RESPONSE REGULATOR-RELATED"/>
    <property type="match status" value="1"/>
</dbReference>
<organism evidence="4 5">
    <name type="scientific">Legionella spiritensis</name>
    <dbReference type="NCBI Taxonomy" id="452"/>
    <lineage>
        <taxon>Bacteria</taxon>
        <taxon>Pseudomonadati</taxon>
        <taxon>Pseudomonadota</taxon>
        <taxon>Gammaproteobacteria</taxon>
        <taxon>Legionellales</taxon>
        <taxon>Legionellaceae</taxon>
        <taxon>Legionella</taxon>
    </lineage>
</organism>
<dbReference type="InterPro" id="IPR001789">
    <property type="entry name" value="Sig_transdc_resp-reg_receiver"/>
</dbReference>
<sequence>MATDFKCFSFKSKIILIDDNESFLNSLNFKLSDNYSIETYSNPYQALDEIALHYHENLISTSHNFLSEIENEDDEIGYSVDFSRIVGLSENANRTNTISVIVVDYSMPLMNGIEFCKKLSHLPILKIMLTGHADFRLAVDAFNNGVIDRFLVKDTPFMLEEIVNGIDAMQNLFFERLSYPLLTCFSSKKESHLLSKEYSEHFKKIVCELNAIEFYLLNPLGSYLLVCGNGEKFYFMVLLDNQLDEYIELAMDMGAQPDVVSKIIQKTHAPVFMDEMDYKLPVSDWERILYPIQQTHNYYYCVLPGR</sequence>
<reference evidence="4 5" key="1">
    <citation type="submission" date="2015-11" db="EMBL/GenBank/DDBJ databases">
        <title>Genomic analysis of 38 Legionella species identifies large and diverse effector repertoires.</title>
        <authorList>
            <person name="Burstein D."/>
            <person name="Amaro F."/>
            <person name="Zusman T."/>
            <person name="Lifshitz Z."/>
            <person name="Cohen O."/>
            <person name="Gilbert J.A."/>
            <person name="Pupko T."/>
            <person name="Shuman H.A."/>
            <person name="Segal G."/>
        </authorList>
    </citation>
    <scope>NUCLEOTIDE SEQUENCE [LARGE SCALE GENOMIC DNA]</scope>
    <source>
        <strain evidence="4 5">Mt.St.Helens-9</strain>
    </source>
</reference>
<dbReference type="Pfam" id="PF00072">
    <property type="entry name" value="Response_reg"/>
    <property type="match status" value="1"/>
</dbReference>
<feature type="modified residue" description="4-aspartylphosphate" evidence="2">
    <location>
        <position position="104"/>
    </location>
</feature>
<comment type="caution">
    <text evidence="4">The sequence shown here is derived from an EMBL/GenBank/DDBJ whole genome shotgun (WGS) entry which is preliminary data.</text>
</comment>
<evidence type="ECO:0000259" key="3">
    <source>
        <dbReference type="PROSITE" id="PS50110"/>
    </source>
</evidence>
<proteinExistence type="predicted"/>
<keyword evidence="5" id="KW-1185">Reference proteome</keyword>
<dbReference type="PROSITE" id="PS50110">
    <property type="entry name" value="RESPONSE_REGULATORY"/>
    <property type="match status" value="1"/>
</dbReference>
<name>A0A0W0YZ15_LEGSP</name>
<dbReference type="InterPro" id="IPR011006">
    <property type="entry name" value="CheY-like_superfamily"/>
</dbReference>
<dbReference type="AlphaFoldDB" id="A0A0W0YZ15"/>
<dbReference type="PANTHER" id="PTHR44591">
    <property type="entry name" value="STRESS RESPONSE REGULATOR PROTEIN 1"/>
    <property type="match status" value="1"/>
</dbReference>
<evidence type="ECO:0000313" key="4">
    <source>
        <dbReference type="EMBL" id="KTD62103.1"/>
    </source>
</evidence>
<dbReference type="STRING" id="452.Lspi_1953"/>
<keyword evidence="1 2" id="KW-0597">Phosphoprotein</keyword>
<evidence type="ECO:0000256" key="2">
    <source>
        <dbReference type="PROSITE-ProRule" id="PRU00169"/>
    </source>
</evidence>
<dbReference type="InterPro" id="IPR050595">
    <property type="entry name" value="Bact_response_regulator"/>
</dbReference>
<dbReference type="RefSeq" id="WP_058483873.1">
    <property type="nucleotide sequence ID" value="NZ_CAAAII010000007.1"/>
</dbReference>
<gene>
    <name evidence="4" type="ORF">Lspi_1953</name>
</gene>
<dbReference type="SUPFAM" id="SSF52172">
    <property type="entry name" value="CheY-like"/>
    <property type="match status" value="1"/>
</dbReference>